<dbReference type="EMBL" id="LAZR01001093">
    <property type="protein sequence ID" value="KKN50845.1"/>
    <property type="molecule type" value="Genomic_DNA"/>
</dbReference>
<dbReference type="AlphaFoldDB" id="A0A0F9R2N7"/>
<organism evidence="1">
    <name type="scientific">marine sediment metagenome</name>
    <dbReference type="NCBI Taxonomy" id="412755"/>
    <lineage>
        <taxon>unclassified sequences</taxon>
        <taxon>metagenomes</taxon>
        <taxon>ecological metagenomes</taxon>
    </lineage>
</organism>
<gene>
    <name evidence="1" type="ORF">LCGC14_0628810</name>
</gene>
<proteinExistence type="predicted"/>
<comment type="caution">
    <text evidence="1">The sequence shown here is derived from an EMBL/GenBank/DDBJ whole genome shotgun (WGS) entry which is preliminary data.</text>
</comment>
<name>A0A0F9R2N7_9ZZZZ</name>
<accession>A0A0F9R2N7</accession>
<evidence type="ECO:0000313" key="1">
    <source>
        <dbReference type="EMBL" id="KKN50845.1"/>
    </source>
</evidence>
<protein>
    <submittedName>
        <fullName evidence="1">Uncharacterized protein</fullName>
    </submittedName>
</protein>
<reference evidence="1" key="1">
    <citation type="journal article" date="2015" name="Nature">
        <title>Complex archaea that bridge the gap between prokaryotes and eukaryotes.</title>
        <authorList>
            <person name="Spang A."/>
            <person name="Saw J.H."/>
            <person name="Jorgensen S.L."/>
            <person name="Zaremba-Niedzwiedzka K."/>
            <person name="Martijn J."/>
            <person name="Lind A.E."/>
            <person name="van Eijk R."/>
            <person name="Schleper C."/>
            <person name="Guy L."/>
            <person name="Ettema T.J."/>
        </authorList>
    </citation>
    <scope>NUCLEOTIDE SEQUENCE</scope>
</reference>
<sequence length="113" mass="12458">MVILFFALNLVDVNASYRETLSVALETDLGIVETAVIVHITHTRVQNQTTGSFHIDHFWTHKKAPRQTAGQKKTLETSNEHYDDGVACWATAFLRSCPIAISSCPAGTAPFKV</sequence>